<keyword evidence="3" id="KW-1185">Reference proteome</keyword>
<dbReference type="GeneID" id="94337556"/>
<keyword evidence="1" id="KW-0472">Membrane</keyword>
<proteinExistence type="predicted"/>
<sequence>MLPASAIKGRPLTFVNLGNLQQVTQCKLQSNIFFAVLQWMVTLKNTIENGETNPLENKRQWMAFLKCSSPNDDDEITNCYDLFHSLESARENFGIILTNHSLALDHGLVSKFYPVPTFTEMKRDICTAVNLLAAYLENIKRIEELNQVNKNSEAIKFIKAWIGVKELNESKILWYGANILKDFWSASPKAKGLANLINSKLEMYYSPANKEFKDVFSWLIRFKNTMASFESVISDGWCATLGIEQVKISERGKLFFDILQTCKESLDAVLGHIKKREKFKCSLHSSYVLEDLHLALISLQSYLKDLSNESQVDDAFLLNLKQWYFIEIDNFDEIYNLLINLVSLKVEIPPFLDDVDNWLKQLPAPPTGFRKILEWMIKLKNTIEGVETDIFDRKYAWSVFLQDASDHVDTFYDFFAYIAELNNSITKCMLSAKADSYTRTFLLVPEYSLCKWNILKAILGLRYYCKKIKAIDLAHVLDFLTVDYESPYCRNHNMLVRLVKGFPDDILSLERSPSDVISMARTDSRILLDLKTHFIRLRRHANISVGFCEADCMEKCEAGYAGFGEEYKLKGKCLESVLIWLVTLFNTVEESNHDSSTSVEMWIRFLKEDRMLQERLDVLARHFKTLGSCLRLLLQQLNNVLEFKDVAMTFLAKPRIHHVKKDLVSALNKMYVFLIQLQNSNVENLPLFLQQHYFINPNLKATFQSHGTAVLAVEACEDLCLILKDINSNGVIAKTRRGTRYPSKALRATCIFFLVILIAATFTVWFLQAYKII</sequence>
<feature type="transmembrane region" description="Helical" evidence="1">
    <location>
        <begin position="745"/>
        <end position="767"/>
    </location>
</feature>
<keyword evidence="1" id="KW-1133">Transmembrane helix</keyword>
<dbReference type="RefSeq" id="XP_067802425.1">
    <property type="nucleotide sequence ID" value="XM_067948274.1"/>
</dbReference>
<dbReference type="EMBL" id="JALLKP010000004">
    <property type="protein sequence ID" value="KAK2195582.1"/>
    <property type="molecule type" value="Genomic_DNA"/>
</dbReference>
<dbReference type="Proteomes" id="UP001214638">
    <property type="component" value="Unassembled WGS sequence"/>
</dbReference>
<evidence type="ECO:0000313" key="2">
    <source>
        <dbReference type="EMBL" id="KAK2195582.1"/>
    </source>
</evidence>
<protein>
    <submittedName>
        <fullName evidence="2">Uncharacterized protein</fullName>
    </submittedName>
</protein>
<name>A0AAD9UNB3_9APIC</name>
<dbReference type="KEGG" id="bdw:94337556"/>
<comment type="caution">
    <text evidence="2">The sequence shown here is derived from an EMBL/GenBank/DDBJ whole genome shotgun (WGS) entry which is preliminary data.</text>
</comment>
<gene>
    <name evidence="2" type="ORF">BdWA1_003259</name>
</gene>
<keyword evidence="1" id="KW-0812">Transmembrane</keyword>
<evidence type="ECO:0000313" key="3">
    <source>
        <dbReference type="Proteomes" id="UP001214638"/>
    </source>
</evidence>
<evidence type="ECO:0000256" key="1">
    <source>
        <dbReference type="SAM" id="Phobius"/>
    </source>
</evidence>
<accession>A0AAD9UNB3</accession>
<reference evidence="2" key="1">
    <citation type="journal article" date="2023" name="Nat. Microbiol.">
        <title>Babesia duncani multi-omics identifies virulence factors and drug targets.</title>
        <authorList>
            <person name="Singh P."/>
            <person name="Lonardi S."/>
            <person name="Liang Q."/>
            <person name="Vydyam P."/>
            <person name="Khabirova E."/>
            <person name="Fang T."/>
            <person name="Gihaz S."/>
            <person name="Thekkiniath J."/>
            <person name="Munshi M."/>
            <person name="Abel S."/>
            <person name="Ciampossin L."/>
            <person name="Batugedara G."/>
            <person name="Gupta M."/>
            <person name="Lu X.M."/>
            <person name="Lenz T."/>
            <person name="Chakravarty S."/>
            <person name="Cornillot E."/>
            <person name="Hu Y."/>
            <person name="Ma W."/>
            <person name="Gonzalez L.M."/>
            <person name="Sanchez S."/>
            <person name="Estrada K."/>
            <person name="Sanchez-Flores A."/>
            <person name="Montero E."/>
            <person name="Harb O.S."/>
            <person name="Le Roch K.G."/>
            <person name="Mamoun C.B."/>
        </authorList>
    </citation>
    <scope>NUCLEOTIDE SEQUENCE</scope>
    <source>
        <strain evidence="2">WA1</strain>
    </source>
</reference>
<dbReference type="AlphaFoldDB" id="A0AAD9UNB3"/>
<organism evidence="2 3">
    <name type="scientific">Babesia duncani</name>
    <dbReference type="NCBI Taxonomy" id="323732"/>
    <lineage>
        <taxon>Eukaryota</taxon>
        <taxon>Sar</taxon>
        <taxon>Alveolata</taxon>
        <taxon>Apicomplexa</taxon>
        <taxon>Aconoidasida</taxon>
        <taxon>Piroplasmida</taxon>
        <taxon>Babesiidae</taxon>
        <taxon>Babesia</taxon>
    </lineage>
</organism>